<proteinExistence type="predicted"/>
<organism evidence="7 8">
    <name type="scientific">Microbispora hainanensis</name>
    <dbReference type="NCBI Taxonomy" id="568844"/>
    <lineage>
        <taxon>Bacteria</taxon>
        <taxon>Bacillati</taxon>
        <taxon>Actinomycetota</taxon>
        <taxon>Actinomycetes</taxon>
        <taxon>Streptosporangiales</taxon>
        <taxon>Streptosporangiaceae</taxon>
        <taxon>Microbispora</taxon>
    </lineage>
</organism>
<evidence type="ECO:0000313" key="7">
    <source>
        <dbReference type="EMBL" id="TQS20706.1"/>
    </source>
</evidence>
<dbReference type="Pfam" id="PF00440">
    <property type="entry name" value="TetR_N"/>
    <property type="match status" value="1"/>
</dbReference>
<protein>
    <submittedName>
        <fullName evidence="7">TetR/AcrR family transcriptional regulator</fullName>
    </submittedName>
</protein>
<reference evidence="7 8" key="1">
    <citation type="submission" date="2019-07" db="EMBL/GenBank/DDBJ databases">
        <title>Microbispora hainanensis DSM 45428.</title>
        <authorList>
            <person name="Thawai C."/>
        </authorList>
    </citation>
    <scope>NUCLEOTIDE SEQUENCE [LARGE SCALE GENOMIC DNA]</scope>
    <source>
        <strain evidence="7 8">DSM 45428</strain>
    </source>
</reference>
<name>A0A544YVB2_9ACTN</name>
<accession>A0A544YVB2</accession>
<dbReference type="GO" id="GO:0003700">
    <property type="term" value="F:DNA-binding transcription factor activity"/>
    <property type="evidence" value="ECO:0007669"/>
    <property type="project" value="TreeGrafter"/>
</dbReference>
<evidence type="ECO:0000256" key="4">
    <source>
        <dbReference type="PROSITE-ProRule" id="PRU00335"/>
    </source>
</evidence>
<gene>
    <name evidence="7" type="ORF">FLX08_14570</name>
</gene>
<dbReference type="PRINTS" id="PR00455">
    <property type="entry name" value="HTHTETR"/>
</dbReference>
<dbReference type="InterPro" id="IPR001647">
    <property type="entry name" value="HTH_TetR"/>
</dbReference>
<keyword evidence="3" id="KW-0804">Transcription</keyword>
<evidence type="ECO:0000256" key="2">
    <source>
        <dbReference type="ARBA" id="ARBA00023125"/>
    </source>
</evidence>
<dbReference type="InterPro" id="IPR050109">
    <property type="entry name" value="HTH-type_TetR-like_transc_reg"/>
</dbReference>
<evidence type="ECO:0000256" key="3">
    <source>
        <dbReference type="ARBA" id="ARBA00023163"/>
    </source>
</evidence>
<keyword evidence="1" id="KW-0805">Transcription regulation</keyword>
<dbReference type="SUPFAM" id="SSF48498">
    <property type="entry name" value="Tetracyclin repressor-like, C-terminal domain"/>
    <property type="match status" value="1"/>
</dbReference>
<evidence type="ECO:0000256" key="1">
    <source>
        <dbReference type="ARBA" id="ARBA00023015"/>
    </source>
</evidence>
<dbReference type="AlphaFoldDB" id="A0A544YVB2"/>
<dbReference type="Proteomes" id="UP000316541">
    <property type="component" value="Unassembled WGS sequence"/>
</dbReference>
<dbReference type="InterPro" id="IPR009057">
    <property type="entry name" value="Homeodomain-like_sf"/>
</dbReference>
<feature type="DNA-binding region" description="H-T-H motif" evidence="4">
    <location>
        <begin position="57"/>
        <end position="76"/>
    </location>
</feature>
<dbReference type="GO" id="GO:0000976">
    <property type="term" value="F:transcription cis-regulatory region binding"/>
    <property type="evidence" value="ECO:0007669"/>
    <property type="project" value="TreeGrafter"/>
</dbReference>
<feature type="compositionally biased region" description="Polar residues" evidence="5">
    <location>
        <begin position="13"/>
        <end position="23"/>
    </location>
</feature>
<evidence type="ECO:0000256" key="5">
    <source>
        <dbReference type="SAM" id="MobiDB-lite"/>
    </source>
</evidence>
<sequence length="210" mass="22746">MDRPPAKPRGQATGRTGVSQPADQASRRGPRSDATRNRARLLAAATELFVEHGPDVPYTEIAKAAKVGVGTIYRHFPTREELIEAAYRSELDAVCDAAGELLASRNPEEALRTWMDRFIEYMTTKLGLTEAIRAVVASGGNPFAQSREKLNVVLGDLLDATAASGVTRPEVSADDLLMTLSGLAMAAGAPDQRDQLRRMVDLVYEGLRSH</sequence>
<keyword evidence="2 4" id="KW-0238">DNA-binding</keyword>
<dbReference type="Pfam" id="PF21597">
    <property type="entry name" value="TetR_C_43"/>
    <property type="match status" value="1"/>
</dbReference>
<dbReference type="InterPro" id="IPR049445">
    <property type="entry name" value="TetR_SbtR-like_C"/>
</dbReference>
<feature type="region of interest" description="Disordered" evidence="5">
    <location>
        <begin position="1"/>
        <end position="36"/>
    </location>
</feature>
<dbReference type="PANTHER" id="PTHR30055:SF234">
    <property type="entry name" value="HTH-TYPE TRANSCRIPTIONAL REGULATOR BETI"/>
    <property type="match status" value="1"/>
</dbReference>
<evidence type="ECO:0000313" key="8">
    <source>
        <dbReference type="Proteomes" id="UP000316541"/>
    </source>
</evidence>
<dbReference type="PANTHER" id="PTHR30055">
    <property type="entry name" value="HTH-TYPE TRANSCRIPTIONAL REGULATOR RUTR"/>
    <property type="match status" value="1"/>
</dbReference>
<dbReference type="EMBL" id="VIRM01000015">
    <property type="protein sequence ID" value="TQS20706.1"/>
    <property type="molecule type" value="Genomic_DNA"/>
</dbReference>
<evidence type="ECO:0000259" key="6">
    <source>
        <dbReference type="PROSITE" id="PS50977"/>
    </source>
</evidence>
<dbReference type="SUPFAM" id="SSF46689">
    <property type="entry name" value="Homeodomain-like"/>
    <property type="match status" value="1"/>
</dbReference>
<feature type="domain" description="HTH tetR-type" evidence="6">
    <location>
        <begin position="35"/>
        <end position="94"/>
    </location>
</feature>
<dbReference type="Gene3D" id="1.10.357.10">
    <property type="entry name" value="Tetracycline Repressor, domain 2"/>
    <property type="match status" value="1"/>
</dbReference>
<dbReference type="InterPro" id="IPR036271">
    <property type="entry name" value="Tet_transcr_reg_TetR-rel_C_sf"/>
</dbReference>
<comment type="caution">
    <text evidence="7">The sequence shown here is derived from an EMBL/GenBank/DDBJ whole genome shotgun (WGS) entry which is preliminary data.</text>
</comment>
<dbReference type="PROSITE" id="PS50977">
    <property type="entry name" value="HTH_TETR_2"/>
    <property type="match status" value="1"/>
</dbReference>